<evidence type="ECO:0000313" key="6">
    <source>
        <dbReference type="Proteomes" id="UP000492820"/>
    </source>
</evidence>
<feature type="region of interest" description="Disordered" evidence="3">
    <location>
        <begin position="1"/>
        <end position="175"/>
    </location>
</feature>
<feature type="region of interest" description="Disordered" evidence="3">
    <location>
        <begin position="192"/>
        <end position="221"/>
    </location>
</feature>
<evidence type="ECO:0000313" key="5">
    <source>
        <dbReference type="EMBL" id="CDS23856.1"/>
    </source>
</evidence>
<dbReference type="EMBL" id="LK028594">
    <property type="protein sequence ID" value="CDS23856.1"/>
    <property type="molecule type" value="Genomic_DNA"/>
</dbReference>
<dbReference type="Proteomes" id="UP000492820">
    <property type="component" value="Unassembled WGS sequence"/>
</dbReference>
<evidence type="ECO:0000256" key="1">
    <source>
        <dbReference type="ARBA" id="ARBA00022443"/>
    </source>
</evidence>
<dbReference type="PROSITE" id="PS50002">
    <property type="entry name" value="SH3"/>
    <property type="match status" value="1"/>
</dbReference>
<protein>
    <submittedName>
        <fullName evidence="5 7">Sorbin</fullName>
    </submittedName>
</protein>
<evidence type="ECO:0000256" key="3">
    <source>
        <dbReference type="SAM" id="MobiDB-lite"/>
    </source>
</evidence>
<dbReference type="OrthoDB" id="73680at2759"/>
<dbReference type="SUPFAM" id="SSF50044">
    <property type="entry name" value="SH3-domain"/>
    <property type="match status" value="1"/>
</dbReference>
<keyword evidence="1 2" id="KW-0728">SH3 domain</keyword>
<evidence type="ECO:0000313" key="7">
    <source>
        <dbReference type="WBParaSite" id="EgrG_000418300"/>
    </source>
</evidence>
<organism evidence="5">
    <name type="scientific">Echinococcus granulosus</name>
    <name type="common">Hydatid tapeworm</name>
    <dbReference type="NCBI Taxonomy" id="6210"/>
    <lineage>
        <taxon>Eukaryota</taxon>
        <taxon>Metazoa</taxon>
        <taxon>Spiralia</taxon>
        <taxon>Lophotrochozoa</taxon>
        <taxon>Platyhelminthes</taxon>
        <taxon>Cestoda</taxon>
        <taxon>Eucestoda</taxon>
        <taxon>Cyclophyllidea</taxon>
        <taxon>Taeniidae</taxon>
        <taxon>Echinococcus</taxon>
        <taxon>Echinococcus granulosus group</taxon>
    </lineage>
</organism>
<evidence type="ECO:0000256" key="2">
    <source>
        <dbReference type="PROSITE-ProRule" id="PRU00192"/>
    </source>
</evidence>
<reference evidence="5" key="2">
    <citation type="submission" date="2014-06" db="EMBL/GenBank/DDBJ databases">
        <authorList>
            <person name="Aslett M."/>
        </authorList>
    </citation>
    <scope>NUCLEOTIDE SEQUENCE</scope>
</reference>
<proteinExistence type="predicted"/>
<gene>
    <name evidence="5" type="ORF">EgrG_000418300</name>
</gene>
<feature type="domain" description="SH3" evidence="4">
    <location>
        <begin position="307"/>
        <end position="367"/>
    </location>
</feature>
<dbReference type="AlphaFoldDB" id="A0A068WZE9"/>
<feature type="compositionally biased region" description="Basic and acidic residues" evidence="3">
    <location>
        <begin position="98"/>
        <end position="110"/>
    </location>
</feature>
<name>A0A068WZE9_ECHGR</name>
<sequence length="368" mass="40254">MNHLYSTFNTSTSSADGQHREREVPNHPYSTPSAEAMGPAGGQHFSVHGKAEAGPGIYDNPGDDNAYKNEDPILRPQQKTWKPRPQSGIPPPLPLRKPSKDERQDKKTQKDSSTPAAAPKINNETSGSRTTLTSQTSSRSPSICSSETNESDSDDAPVKSMPPKDKGSASTNPDALLGGLFAELRQRLEKLASPNDENQNLDAVPSKAATTESSTKEASAAEAPARRVLWLMIENIPETEQPLALEFKNNDIVRWVDYGPKYLKSKPPPLPANKYLECETWSGKPVVVPSEYARLISSTLELAQVLQRRPRAEVIKDFVGTTDGDLSVAVGEVIYLLFERDVSYFMAMNKSFARGRVPKTALNVLIAP</sequence>
<evidence type="ECO:0000259" key="4">
    <source>
        <dbReference type="PROSITE" id="PS50002"/>
    </source>
</evidence>
<feature type="compositionally biased region" description="Low complexity" evidence="3">
    <location>
        <begin position="125"/>
        <end position="148"/>
    </location>
</feature>
<feature type="compositionally biased region" description="Polar residues" evidence="3">
    <location>
        <begin position="1"/>
        <end position="16"/>
    </location>
</feature>
<feature type="compositionally biased region" description="Low complexity" evidence="3">
    <location>
        <begin position="205"/>
        <end position="221"/>
    </location>
</feature>
<reference evidence="5 6" key="1">
    <citation type="journal article" date="2013" name="Nature">
        <title>The genomes of four tapeworm species reveal adaptations to parasitism.</title>
        <authorList>
            <person name="Tsai I.J."/>
            <person name="Zarowiecki M."/>
            <person name="Holroyd N."/>
            <person name="Garciarrubio A."/>
            <person name="Sanchez-Flores A."/>
            <person name="Brooks K.L."/>
            <person name="Tracey A."/>
            <person name="Bobes R.J."/>
            <person name="Fragoso G."/>
            <person name="Sciutto E."/>
            <person name="Aslett M."/>
            <person name="Beasley H."/>
            <person name="Bennett H.M."/>
            <person name="Cai J."/>
            <person name="Camicia F."/>
            <person name="Clark R."/>
            <person name="Cucher M."/>
            <person name="De Silva N."/>
            <person name="Day T.A."/>
            <person name="Deplazes P."/>
            <person name="Estrada K."/>
            <person name="Fernandez C."/>
            <person name="Holland P.W."/>
            <person name="Hou J."/>
            <person name="Hu S."/>
            <person name="Huckvale T."/>
            <person name="Hung S.S."/>
            <person name="Kamenetzky L."/>
            <person name="Keane J.A."/>
            <person name="Kiss F."/>
            <person name="Koziol U."/>
            <person name="Lambert O."/>
            <person name="Liu K."/>
            <person name="Luo X."/>
            <person name="Luo Y."/>
            <person name="Macchiaroli N."/>
            <person name="Nichol S."/>
            <person name="Paps J."/>
            <person name="Parkinson J."/>
            <person name="Pouchkina-Stantcheva N."/>
            <person name="Riddiford N."/>
            <person name="Rosenzvit M."/>
            <person name="Salinas G."/>
            <person name="Wasmuth J.D."/>
            <person name="Zamanian M."/>
            <person name="Zheng Y."/>
            <person name="Cai X."/>
            <person name="Soberon X."/>
            <person name="Olson P.D."/>
            <person name="Laclette J.P."/>
            <person name="Brehm K."/>
            <person name="Berriman M."/>
            <person name="Garciarrubio A."/>
            <person name="Bobes R.J."/>
            <person name="Fragoso G."/>
            <person name="Sanchez-Flores A."/>
            <person name="Estrada K."/>
            <person name="Cevallos M.A."/>
            <person name="Morett E."/>
            <person name="Gonzalez V."/>
            <person name="Portillo T."/>
            <person name="Ochoa-Leyva A."/>
            <person name="Jose M.V."/>
            <person name="Sciutto E."/>
            <person name="Landa A."/>
            <person name="Jimenez L."/>
            <person name="Valdes V."/>
            <person name="Carrero J.C."/>
            <person name="Larralde C."/>
            <person name="Morales-Montor J."/>
            <person name="Limon-Lason J."/>
            <person name="Soberon X."/>
            <person name="Laclette J.P."/>
        </authorList>
    </citation>
    <scope>NUCLEOTIDE SEQUENCE [LARGE SCALE GENOMIC DNA]</scope>
</reference>
<dbReference type="WBParaSite" id="EgrG_000418300">
    <property type="protein sequence ID" value="EgrG_000418300"/>
    <property type="gene ID" value="EgrG_000418300"/>
</dbReference>
<dbReference type="InterPro" id="IPR036028">
    <property type="entry name" value="SH3-like_dom_sf"/>
</dbReference>
<accession>A0A068WZE9</accession>
<reference evidence="7" key="3">
    <citation type="submission" date="2020-10" db="UniProtKB">
        <authorList>
            <consortium name="WormBaseParasite"/>
        </authorList>
    </citation>
    <scope>IDENTIFICATION</scope>
</reference>
<dbReference type="InterPro" id="IPR001452">
    <property type="entry name" value="SH3_domain"/>
</dbReference>